<accession>A0AAU2UZ21</accession>
<keyword evidence="2" id="KW-0479">Metal-binding</keyword>
<reference evidence="9" key="1">
    <citation type="submission" date="2022-10" db="EMBL/GenBank/DDBJ databases">
        <title>The complete genomes of actinobacterial strains from the NBC collection.</title>
        <authorList>
            <person name="Joergensen T.S."/>
            <person name="Alvarez Arevalo M."/>
            <person name="Sterndorff E.B."/>
            <person name="Faurdal D."/>
            <person name="Vuksanovic O."/>
            <person name="Mourched A.-S."/>
            <person name="Charusanti P."/>
            <person name="Shaw S."/>
            <person name="Blin K."/>
            <person name="Weber T."/>
        </authorList>
    </citation>
    <scope>NUCLEOTIDE SEQUENCE</scope>
    <source>
        <strain evidence="9">NBC_00003</strain>
    </source>
</reference>
<evidence type="ECO:0000313" key="9">
    <source>
        <dbReference type="EMBL" id="WTW59823.1"/>
    </source>
</evidence>
<dbReference type="AlphaFoldDB" id="A0AAU2UZ21"/>
<evidence type="ECO:0000256" key="4">
    <source>
        <dbReference type="ARBA" id="ARBA00022764"/>
    </source>
</evidence>
<evidence type="ECO:0000256" key="2">
    <source>
        <dbReference type="ARBA" id="ARBA00022723"/>
    </source>
</evidence>
<proteinExistence type="predicted"/>
<dbReference type="InterPro" id="IPR009045">
    <property type="entry name" value="Zn_M74/Hedgehog-like"/>
</dbReference>
<evidence type="ECO:0000256" key="5">
    <source>
        <dbReference type="ARBA" id="ARBA00022801"/>
    </source>
</evidence>
<feature type="region of interest" description="Disordered" evidence="8">
    <location>
        <begin position="1"/>
        <end position="28"/>
    </location>
</feature>
<keyword evidence="6" id="KW-0862">Zinc</keyword>
<dbReference type="SUPFAM" id="SSF55166">
    <property type="entry name" value="Hedgehog/DD-peptidase"/>
    <property type="match status" value="1"/>
</dbReference>
<evidence type="ECO:0000256" key="6">
    <source>
        <dbReference type="ARBA" id="ARBA00022833"/>
    </source>
</evidence>
<dbReference type="InterPro" id="IPR005073">
    <property type="entry name" value="Peptidase_M74"/>
</dbReference>
<keyword evidence="3" id="KW-0732">Signal</keyword>
<keyword evidence="1" id="KW-0645">Protease</keyword>
<dbReference type="Pfam" id="PF03411">
    <property type="entry name" value="Peptidase_M74"/>
    <property type="match status" value="1"/>
</dbReference>
<dbReference type="Gene3D" id="1.10.101.10">
    <property type="entry name" value="PGBD-like superfamily/PGBD"/>
    <property type="match status" value="1"/>
</dbReference>
<feature type="compositionally biased region" description="Basic and acidic residues" evidence="8">
    <location>
        <begin position="14"/>
        <end position="28"/>
    </location>
</feature>
<dbReference type="Gene3D" id="3.30.1380.10">
    <property type="match status" value="1"/>
</dbReference>
<keyword evidence="4" id="KW-0574">Periplasm</keyword>
<dbReference type="GO" id="GO:0006508">
    <property type="term" value="P:proteolysis"/>
    <property type="evidence" value="ECO:0007669"/>
    <property type="project" value="UniProtKB-KW"/>
</dbReference>
<evidence type="ECO:0000256" key="1">
    <source>
        <dbReference type="ARBA" id="ARBA00022670"/>
    </source>
</evidence>
<gene>
    <name evidence="9" type="ORF">OG549_03750</name>
</gene>
<sequence>MPGMHTRNAGDAVHGMRSERPARLPDASERNRAYARSLGWGSHLAAVQRALNPDRRAAWDWHALGDEATKWQASYGLRADGVVGPATWSLLKVAAGIAKDPAVFYQLPEYGPGFHASARPGHRFGRTETARALLATAAAWRRRHPRGPLIDIRDIGPRGGGPIPGHVSHRLGLDVDIRPMRSNGRQGPINWRQAGYSRALTQELVDLLLDNGVLRVHRIFFNDPEVRRVQPQPNHDDHLHIRFVPPALPEHEAVESEAAAPRPRLGTLAVAGAAGAPYRFTTDDLEWTARFVIGESGGRDDADSHAVIWAMFNRYALLTRPYYPTFHAFLRAYSTPLQPVLNSWGASRRNMTRADFVRTGGVFGPPAPPGIPRGQRRAYLDLQRRPWSQLPLSARAVASRALAGAIANPIGNATEFGSTHVYFHDAHHRYPNPQEWRHFTEEYAARMKWQWIGPVPGLDQAKNTFFVQRRLSGLPAGAVRVLPP</sequence>
<dbReference type="InterPro" id="IPR036366">
    <property type="entry name" value="PGBDSf"/>
</dbReference>
<organism evidence="9">
    <name type="scientific">Streptomyces sp. NBC_00003</name>
    <dbReference type="NCBI Taxonomy" id="2903608"/>
    <lineage>
        <taxon>Bacteria</taxon>
        <taxon>Bacillati</taxon>
        <taxon>Actinomycetota</taxon>
        <taxon>Actinomycetes</taxon>
        <taxon>Kitasatosporales</taxon>
        <taxon>Streptomycetaceae</taxon>
        <taxon>Streptomyces</taxon>
    </lineage>
</organism>
<dbReference type="GO" id="GO:0008237">
    <property type="term" value="F:metallopeptidase activity"/>
    <property type="evidence" value="ECO:0007669"/>
    <property type="project" value="UniProtKB-KW"/>
</dbReference>
<evidence type="ECO:0000256" key="3">
    <source>
        <dbReference type="ARBA" id="ARBA00022729"/>
    </source>
</evidence>
<dbReference type="EMBL" id="CP108318">
    <property type="protein sequence ID" value="WTW59823.1"/>
    <property type="molecule type" value="Genomic_DNA"/>
</dbReference>
<protein>
    <submittedName>
        <fullName evidence="9">Peptidoglycan-binding protein</fullName>
    </submittedName>
</protein>
<name>A0AAU2UZ21_9ACTN</name>
<keyword evidence="5" id="KW-0378">Hydrolase</keyword>
<dbReference type="GO" id="GO:0004252">
    <property type="term" value="F:serine-type endopeptidase activity"/>
    <property type="evidence" value="ECO:0007669"/>
    <property type="project" value="InterPro"/>
</dbReference>
<keyword evidence="7" id="KW-0482">Metalloprotease</keyword>
<dbReference type="GO" id="GO:0046872">
    <property type="term" value="F:metal ion binding"/>
    <property type="evidence" value="ECO:0007669"/>
    <property type="project" value="UniProtKB-KW"/>
</dbReference>
<evidence type="ECO:0000256" key="7">
    <source>
        <dbReference type="ARBA" id="ARBA00023049"/>
    </source>
</evidence>
<evidence type="ECO:0000256" key="8">
    <source>
        <dbReference type="SAM" id="MobiDB-lite"/>
    </source>
</evidence>
<dbReference type="GO" id="GO:0030288">
    <property type="term" value="C:outer membrane-bounded periplasmic space"/>
    <property type="evidence" value="ECO:0007669"/>
    <property type="project" value="InterPro"/>
</dbReference>